<dbReference type="SUPFAM" id="SSF50475">
    <property type="entry name" value="FMN-binding split barrel"/>
    <property type="match status" value="1"/>
</dbReference>
<dbReference type="InterPro" id="IPR004378">
    <property type="entry name" value="F420H2_quin_Rdtase"/>
</dbReference>
<organism evidence="3 4">
    <name type="scientific">Paractinoplanes bogorensis</name>
    <dbReference type="NCBI Taxonomy" id="1610840"/>
    <lineage>
        <taxon>Bacteria</taxon>
        <taxon>Bacillati</taxon>
        <taxon>Actinomycetota</taxon>
        <taxon>Actinomycetes</taxon>
        <taxon>Micromonosporales</taxon>
        <taxon>Micromonosporaceae</taxon>
        <taxon>Paractinoplanes</taxon>
    </lineage>
</organism>
<sequence length="120" mass="13336">MAGRVRGNNANRLLLLTTVGRRSGVERTNPVAWFTDPDGGRLIVASANGAADNPAWYYNLAAHPDAHIEVGGETSDVTAEQLHGEERDRAWQVILAEAPRFDQYTKKTDREIPVIRLRSR</sequence>
<reference evidence="3 4" key="1">
    <citation type="submission" date="2021-06" db="EMBL/GenBank/DDBJ databases">
        <title>Actinoplanes lichenicola sp. nov., and Actinoplanes ovalisporus sp. nov., isolated from lichen in Thailand.</title>
        <authorList>
            <person name="Saeng-In P."/>
            <person name="Kanchanasin P."/>
            <person name="Yuki M."/>
            <person name="Kudo T."/>
            <person name="Ohkuma M."/>
            <person name="Phongsopitanun W."/>
            <person name="Tanasupawat S."/>
        </authorList>
    </citation>
    <scope>NUCLEOTIDE SEQUENCE [LARGE SCALE GENOMIC DNA]</scope>
    <source>
        <strain evidence="3 4">NBRC 110975</strain>
    </source>
</reference>
<dbReference type="Pfam" id="PF04075">
    <property type="entry name" value="F420H2_quin_red"/>
    <property type="match status" value="1"/>
</dbReference>
<evidence type="ECO:0000256" key="1">
    <source>
        <dbReference type="ARBA" id="ARBA00008710"/>
    </source>
</evidence>
<evidence type="ECO:0000256" key="2">
    <source>
        <dbReference type="ARBA" id="ARBA00049106"/>
    </source>
</evidence>
<keyword evidence="4" id="KW-1185">Reference proteome</keyword>
<protein>
    <submittedName>
        <fullName evidence="3">Nitroreductase family deazaflavin-dependent oxidoreductase</fullName>
    </submittedName>
</protein>
<dbReference type="NCBIfam" id="TIGR00026">
    <property type="entry name" value="hi_GC_TIGR00026"/>
    <property type="match status" value="1"/>
</dbReference>
<dbReference type="Proteomes" id="UP001519654">
    <property type="component" value="Unassembled WGS sequence"/>
</dbReference>
<comment type="similarity">
    <text evidence="1">Belongs to the F420H(2)-dependent quinone reductase family.</text>
</comment>
<dbReference type="EMBL" id="JAHKKG010000004">
    <property type="protein sequence ID" value="MBU2664345.1"/>
    <property type="molecule type" value="Genomic_DNA"/>
</dbReference>
<comment type="caution">
    <text evidence="3">The sequence shown here is derived from an EMBL/GenBank/DDBJ whole genome shotgun (WGS) entry which is preliminary data.</text>
</comment>
<dbReference type="PANTHER" id="PTHR39428:SF3">
    <property type="entry name" value="DEAZAFLAVIN-DEPENDENT NITROREDUCTASE"/>
    <property type="match status" value="1"/>
</dbReference>
<proteinExistence type="inferred from homology"/>
<name>A0ABS5YLK0_9ACTN</name>
<evidence type="ECO:0000313" key="4">
    <source>
        <dbReference type="Proteomes" id="UP001519654"/>
    </source>
</evidence>
<evidence type="ECO:0000313" key="3">
    <source>
        <dbReference type="EMBL" id="MBU2664345.1"/>
    </source>
</evidence>
<comment type="catalytic activity">
    <reaction evidence="2">
        <text>oxidized coenzyme F420-(gamma-L-Glu)(n) + a quinol + H(+) = reduced coenzyme F420-(gamma-L-Glu)(n) + a quinone</text>
        <dbReference type="Rhea" id="RHEA:39663"/>
        <dbReference type="Rhea" id="RHEA-COMP:12939"/>
        <dbReference type="Rhea" id="RHEA-COMP:14378"/>
        <dbReference type="ChEBI" id="CHEBI:15378"/>
        <dbReference type="ChEBI" id="CHEBI:24646"/>
        <dbReference type="ChEBI" id="CHEBI:132124"/>
        <dbReference type="ChEBI" id="CHEBI:133980"/>
        <dbReference type="ChEBI" id="CHEBI:139511"/>
    </reaction>
</comment>
<dbReference type="InterPro" id="IPR012349">
    <property type="entry name" value="Split_barrel_FMN-bd"/>
</dbReference>
<gene>
    <name evidence="3" type="ORF">KOI35_12650</name>
</gene>
<dbReference type="Gene3D" id="2.30.110.10">
    <property type="entry name" value="Electron Transport, Fmn-binding Protein, Chain A"/>
    <property type="match status" value="1"/>
</dbReference>
<accession>A0ABS5YLK0</accession>
<dbReference type="PANTHER" id="PTHR39428">
    <property type="entry name" value="F420H(2)-DEPENDENT QUINONE REDUCTASE RV1261C"/>
    <property type="match status" value="1"/>
</dbReference>